<sequence>MKKIISILLILVLSVGLLVGCGGSGPDLTEVTEKYNQAADVFNEAAMLVESNGWLDDAEFLEIHNGLADEIEKIKTLIEDPEQAKNIDADAMSADLDGLIQDLEAYKEAVSVSLSDSSPDLTEVIEKYNQAADIFNEAAKLVEANGWLDDAEFLEIHNGIADEIEIIKTLIEDPEQAKYIDVDALSADLDELIQDLEAYKEAVSVPLE</sequence>
<evidence type="ECO:0000313" key="1">
    <source>
        <dbReference type="EMBL" id="SET81567.1"/>
    </source>
</evidence>
<dbReference type="AlphaFoldDB" id="A0A1I0HCL5"/>
<dbReference type="Proteomes" id="UP000199568">
    <property type="component" value="Unassembled WGS sequence"/>
</dbReference>
<gene>
    <name evidence="1" type="ORF">SAMN05660297_03597</name>
</gene>
<proteinExistence type="predicted"/>
<dbReference type="PROSITE" id="PS51257">
    <property type="entry name" value="PROKAR_LIPOPROTEIN"/>
    <property type="match status" value="1"/>
</dbReference>
<dbReference type="OrthoDB" id="9851446at2"/>
<dbReference type="RefSeq" id="WP_090447042.1">
    <property type="nucleotide sequence ID" value="NZ_FOHU01000039.1"/>
</dbReference>
<organism evidence="1 2">
    <name type="scientific">Natronincola peptidivorans</name>
    <dbReference type="NCBI Taxonomy" id="426128"/>
    <lineage>
        <taxon>Bacteria</taxon>
        <taxon>Bacillati</taxon>
        <taxon>Bacillota</taxon>
        <taxon>Clostridia</taxon>
        <taxon>Peptostreptococcales</taxon>
        <taxon>Natronincolaceae</taxon>
        <taxon>Natronincola</taxon>
    </lineage>
</organism>
<protein>
    <submittedName>
        <fullName evidence="1">Uncharacterized protein</fullName>
    </submittedName>
</protein>
<name>A0A1I0HCL5_9FIRM</name>
<evidence type="ECO:0000313" key="2">
    <source>
        <dbReference type="Proteomes" id="UP000199568"/>
    </source>
</evidence>
<dbReference type="STRING" id="426128.SAMN05660297_03597"/>
<dbReference type="EMBL" id="FOHU01000039">
    <property type="protein sequence ID" value="SET81567.1"/>
    <property type="molecule type" value="Genomic_DNA"/>
</dbReference>
<reference evidence="1 2" key="1">
    <citation type="submission" date="2016-10" db="EMBL/GenBank/DDBJ databases">
        <authorList>
            <person name="de Groot N.N."/>
        </authorList>
    </citation>
    <scope>NUCLEOTIDE SEQUENCE [LARGE SCALE GENOMIC DNA]</scope>
    <source>
        <strain evidence="1 2">DSM 18979</strain>
    </source>
</reference>
<keyword evidence="2" id="KW-1185">Reference proteome</keyword>
<accession>A0A1I0HCL5</accession>